<evidence type="ECO:0000313" key="2">
    <source>
        <dbReference type="Proteomes" id="UP001228113"/>
    </source>
</evidence>
<sequence>MWIFLNDAFLSIVDKGGDGTTLLVRARREGDLERVFPGAQVERTPRNDYRYRARVDREAVAQALAAAVRGIAYGNFKDSVQDSARHDAYLEVWRAMYAFQRASPPPSRS</sequence>
<dbReference type="EMBL" id="AP027081">
    <property type="protein sequence ID" value="BDU76009.1"/>
    <property type="molecule type" value="Genomic_DNA"/>
</dbReference>
<dbReference type="AlphaFoldDB" id="A0AA48KBD7"/>
<protein>
    <submittedName>
        <fullName evidence="1">Uncharacterized protein</fullName>
    </submittedName>
</protein>
<dbReference type="Proteomes" id="UP001228113">
    <property type="component" value="Chromosome"/>
</dbReference>
<dbReference type="RefSeq" id="WP_243331617.1">
    <property type="nucleotide sequence ID" value="NZ_AP027081.1"/>
</dbReference>
<accession>A0AA48KBD7</accession>
<name>A0AA48KBD7_9BACT</name>
<evidence type="ECO:0000313" key="1">
    <source>
        <dbReference type="EMBL" id="BDU76009.1"/>
    </source>
</evidence>
<organism evidence="1 2">
    <name type="scientific">Mesoterricola sediminis</name>
    <dbReference type="NCBI Taxonomy" id="2927980"/>
    <lineage>
        <taxon>Bacteria</taxon>
        <taxon>Pseudomonadati</taxon>
        <taxon>Acidobacteriota</taxon>
        <taxon>Holophagae</taxon>
        <taxon>Holophagales</taxon>
        <taxon>Holophagaceae</taxon>
        <taxon>Mesoterricola</taxon>
    </lineage>
</organism>
<keyword evidence="2" id="KW-1185">Reference proteome</keyword>
<gene>
    <name evidence="1" type="ORF">METESE_09670</name>
</gene>
<reference evidence="1" key="1">
    <citation type="journal article" date="2023" name="Int. J. Syst. Evol. Microbiol.">
        <title>Mesoterricola silvestris gen. nov., sp. nov., Mesoterricola sediminis sp. nov., Geothrix oryzae sp. nov., Geothrix edaphica sp. nov., Geothrix rubra sp. nov., and Geothrix limicola sp. nov., six novel members of Acidobacteriota isolated from soils.</title>
        <authorList>
            <person name="Itoh H."/>
            <person name="Sugisawa Y."/>
            <person name="Mise K."/>
            <person name="Xu Z."/>
            <person name="Kuniyasu M."/>
            <person name="Ushijima N."/>
            <person name="Kawano K."/>
            <person name="Kobayashi E."/>
            <person name="Shiratori Y."/>
            <person name="Masuda Y."/>
            <person name="Senoo K."/>
        </authorList>
    </citation>
    <scope>NUCLEOTIDE SEQUENCE</scope>
    <source>
        <strain evidence="1">W786</strain>
    </source>
</reference>
<dbReference type="KEGG" id="msea:METESE_09670"/>
<proteinExistence type="predicted"/>